<evidence type="ECO:0000313" key="1">
    <source>
        <dbReference type="EMBL" id="KHG24320.1"/>
    </source>
</evidence>
<protein>
    <submittedName>
        <fullName evidence="1">Uncharacterized protein</fullName>
    </submittedName>
</protein>
<sequence length="53" mass="6449">MFVDIRDFVVSYELGDRQRSHPHYRQPSVLLKVYFQTYGMYRLICILFNLGYV</sequence>
<evidence type="ECO:0000313" key="2">
    <source>
        <dbReference type="Proteomes" id="UP000032142"/>
    </source>
</evidence>
<gene>
    <name evidence="1" type="ORF">F383_30855</name>
</gene>
<organism evidence="1 2">
    <name type="scientific">Gossypium arboreum</name>
    <name type="common">Tree cotton</name>
    <name type="synonym">Gossypium nanking</name>
    <dbReference type="NCBI Taxonomy" id="29729"/>
    <lineage>
        <taxon>Eukaryota</taxon>
        <taxon>Viridiplantae</taxon>
        <taxon>Streptophyta</taxon>
        <taxon>Embryophyta</taxon>
        <taxon>Tracheophyta</taxon>
        <taxon>Spermatophyta</taxon>
        <taxon>Magnoliopsida</taxon>
        <taxon>eudicotyledons</taxon>
        <taxon>Gunneridae</taxon>
        <taxon>Pentapetalae</taxon>
        <taxon>rosids</taxon>
        <taxon>malvids</taxon>
        <taxon>Malvales</taxon>
        <taxon>Malvaceae</taxon>
        <taxon>Malvoideae</taxon>
        <taxon>Gossypium</taxon>
    </lineage>
</organism>
<accession>A0A0B0PH79</accession>
<keyword evidence="2" id="KW-1185">Reference proteome</keyword>
<reference evidence="2" key="1">
    <citation type="submission" date="2014-09" db="EMBL/GenBank/DDBJ databases">
        <authorList>
            <person name="Mudge J."/>
            <person name="Ramaraj T."/>
            <person name="Lindquist I.E."/>
            <person name="Bharti A.K."/>
            <person name="Sundararajan A."/>
            <person name="Cameron C.T."/>
            <person name="Woodward J.E."/>
            <person name="May G.D."/>
            <person name="Brubaker C."/>
            <person name="Broadhvest J."/>
            <person name="Wilkins T.A."/>
        </authorList>
    </citation>
    <scope>NUCLEOTIDE SEQUENCE</scope>
    <source>
        <strain evidence="2">cv. AKA8401</strain>
    </source>
</reference>
<proteinExistence type="predicted"/>
<dbReference type="AlphaFoldDB" id="A0A0B0PH79"/>
<name>A0A0B0PH79_GOSAR</name>
<dbReference type="Proteomes" id="UP000032142">
    <property type="component" value="Unassembled WGS sequence"/>
</dbReference>
<dbReference type="EMBL" id="KN428400">
    <property type="protein sequence ID" value="KHG24320.1"/>
    <property type="molecule type" value="Genomic_DNA"/>
</dbReference>